<dbReference type="SUPFAM" id="SSF53807">
    <property type="entry name" value="Helical backbone' metal receptor"/>
    <property type="match status" value="1"/>
</dbReference>
<dbReference type="PROSITE" id="PS51257">
    <property type="entry name" value="PROKAR_LIPOPROTEIN"/>
    <property type="match status" value="1"/>
</dbReference>
<dbReference type="InterPro" id="IPR050902">
    <property type="entry name" value="ABC_Transporter_SBP"/>
</dbReference>
<dbReference type="AlphaFoldDB" id="V6M3H6"/>
<proteinExistence type="inferred from homology"/>
<dbReference type="HOGENOM" id="CLU_038034_2_5_9"/>
<comment type="caution">
    <text evidence="6">The sequence shown here is derived from an EMBL/GenBank/DDBJ whole genome shotgun (WGS) entry which is preliminary data.</text>
</comment>
<feature type="region of interest" description="Disordered" evidence="3">
    <location>
        <begin position="24"/>
        <end position="49"/>
    </location>
</feature>
<sequence>MMKHFVKWGIPALLAFSLVGCSGQGEPQTQQPSAPAQQTEASQPTGNDQVAQQTVYPLTITDATGKTITIEKAPQRIVSTSPAETEILFALGLGEQVVGVSDYDDYPAEAKEKPKVGGVVKPNEEAILSQSPDLVIGGISMDKQVAEKMQSLGLPMYITHPSSVEDIMNNILTMGKITNRQAQAEEVVAGMKADIAYVTEAVQNVKAEEMKKVYLEFAPGWTVGKGEFMDELITIAKGVNIAADTQGWNQINEEKILQENPDVILYASGMTDEQTGKKLEQIIQSRSGWNTITAIKEEKLYGMDENMLSRPGPRITKGLIEVAKAIYPDLVK</sequence>
<dbReference type="Proteomes" id="UP000017973">
    <property type="component" value="Unassembled WGS sequence"/>
</dbReference>
<organism evidence="6 7">
    <name type="scientific">Brevibacillus panacihumi W25</name>
    <dbReference type="NCBI Taxonomy" id="1408254"/>
    <lineage>
        <taxon>Bacteria</taxon>
        <taxon>Bacillati</taxon>
        <taxon>Bacillota</taxon>
        <taxon>Bacilli</taxon>
        <taxon>Bacillales</taxon>
        <taxon>Paenibacillaceae</taxon>
        <taxon>Brevibacillus</taxon>
    </lineage>
</organism>
<dbReference type="GO" id="GO:0071281">
    <property type="term" value="P:cellular response to iron ion"/>
    <property type="evidence" value="ECO:0007669"/>
    <property type="project" value="TreeGrafter"/>
</dbReference>
<reference evidence="6 7" key="1">
    <citation type="journal article" date="2014" name="Genome Announc.">
        <title>Draft Genome Sequence of Brevibacillus panacihumi Strain W25, a Halotolerant Hydrocarbon-Degrading Bacterium.</title>
        <authorList>
            <person name="Wang X."/>
            <person name="Jin D."/>
            <person name="Zhou L."/>
            <person name="Wu L."/>
            <person name="An W."/>
            <person name="Chen Y."/>
            <person name="Zhao L."/>
        </authorList>
    </citation>
    <scope>NUCLEOTIDE SEQUENCE [LARGE SCALE GENOMIC DNA]</scope>
    <source>
        <strain evidence="6 7">W25</strain>
    </source>
</reference>
<dbReference type="EMBL" id="AYJU01000017">
    <property type="protein sequence ID" value="EST52892.1"/>
    <property type="molecule type" value="Genomic_DNA"/>
</dbReference>
<evidence type="ECO:0000256" key="2">
    <source>
        <dbReference type="ARBA" id="ARBA00022729"/>
    </source>
</evidence>
<dbReference type="eggNOG" id="COG0614">
    <property type="taxonomic scope" value="Bacteria"/>
</dbReference>
<name>V6M3H6_9BACL</name>
<comment type="similarity">
    <text evidence="1">Belongs to the bacterial solute-binding protein 8 family.</text>
</comment>
<dbReference type="STRING" id="1408254.T458_18290"/>
<evidence type="ECO:0000313" key="7">
    <source>
        <dbReference type="Proteomes" id="UP000017973"/>
    </source>
</evidence>
<dbReference type="InterPro" id="IPR054828">
    <property type="entry name" value="Vit_B12_bind_prot"/>
</dbReference>
<dbReference type="InterPro" id="IPR002491">
    <property type="entry name" value="ABC_transptr_periplasmic_BD"/>
</dbReference>
<protein>
    <submittedName>
        <fullName evidence="6">ABC transporter substrate-binding protein</fullName>
    </submittedName>
</protein>
<evidence type="ECO:0000313" key="6">
    <source>
        <dbReference type="EMBL" id="EST52892.1"/>
    </source>
</evidence>
<gene>
    <name evidence="6" type="ORF">T458_18290</name>
</gene>
<dbReference type="PROSITE" id="PS50983">
    <property type="entry name" value="FE_B12_PBP"/>
    <property type="match status" value="1"/>
</dbReference>
<dbReference type="Pfam" id="PF01497">
    <property type="entry name" value="Peripla_BP_2"/>
    <property type="match status" value="1"/>
</dbReference>
<evidence type="ECO:0000259" key="5">
    <source>
        <dbReference type="PROSITE" id="PS50983"/>
    </source>
</evidence>
<feature type="chain" id="PRO_5038805912" evidence="4">
    <location>
        <begin position="23"/>
        <end position="332"/>
    </location>
</feature>
<dbReference type="Gene3D" id="3.40.50.1980">
    <property type="entry name" value="Nitrogenase molybdenum iron protein domain"/>
    <property type="match status" value="2"/>
</dbReference>
<dbReference type="CDD" id="cd01143">
    <property type="entry name" value="YvrC"/>
    <property type="match status" value="1"/>
</dbReference>
<dbReference type="PANTHER" id="PTHR30535:SF34">
    <property type="entry name" value="MOLYBDATE-BINDING PROTEIN MOLA"/>
    <property type="match status" value="1"/>
</dbReference>
<evidence type="ECO:0000256" key="4">
    <source>
        <dbReference type="SAM" id="SignalP"/>
    </source>
</evidence>
<evidence type="ECO:0000256" key="1">
    <source>
        <dbReference type="ARBA" id="ARBA00008814"/>
    </source>
</evidence>
<keyword evidence="7" id="KW-1185">Reference proteome</keyword>
<evidence type="ECO:0000256" key="3">
    <source>
        <dbReference type="SAM" id="MobiDB-lite"/>
    </source>
</evidence>
<feature type="domain" description="Fe/B12 periplasmic-binding" evidence="5">
    <location>
        <begin position="76"/>
        <end position="330"/>
    </location>
</feature>
<keyword evidence="2 4" id="KW-0732">Signal</keyword>
<dbReference type="NCBIfam" id="NF038402">
    <property type="entry name" value="TroA_like"/>
    <property type="match status" value="1"/>
</dbReference>
<accession>V6M3H6</accession>
<feature type="signal peptide" evidence="4">
    <location>
        <begin position="1"/>
        <end position="22"/>
    </location>
</feature>
<dbReference type="PATRIC" id="fig|1408254.3.peg.3605"/>
<dbReference type="PANTHER" id="PTHR30535">
    <property type="entry name" value="VITAMIN B12-BINDING PROTEIN"/>
    <property type="match status" value="1"/>
</dbReference>
<feature type="compositionally biased region" description="Low complexity" evidence="3">
    <location>
        <begin position="26"/>
        <end position="45"/>
    </location>
</feature>